<feature type="non-terminal residue" evidence="1">
    <location>
        <position position="62"/>
    </location>
</feature>
<dbReference type="PANTHER" id="PTHR35460:SF1">
    <property type="entry name" value="TRNA LIGASE 1"/>
    <property type="match status" value="1"/>
</dbReference>
<dbReference type="InterPro" id="IPR038837">
    <property type="entry name" value="tRNA_ligase_1"/>
</dbReference>
<feature type="non-terminal residue" evidence="1">
    <location>
        <position position="1"/>
    </location>
</feature>
<reference evidence="1 2" key="1">
    <citation type="submission" date="2020-02" db="EMBL/GenBank/DDBJ databases">
        <title>Draft genome sequence of Haematococcus lacustris strain NIES-144.</title>
        <authorList>
            <person name="Morimoto D."/>
            <person name="Nakagawa S."/>
            <person name="Yoshida T."/>
            <person name="Sawayama S."/>
        </authorList>
    </citation>
    <scope>NUCLEOTIDE SEQUENCE [LARGE SCALE GENOMIC DNA]</scope>
    <source>
        <strain evidence="1 2">NIES-144</strain>
    </source>
</reference>
<protein>
    <submittedName>
        <fullName evidence="1">Uncharacterized protein</fullName>
    </submittedName>
</protein>
<dbReference type="AlphaFoldDB" id="A0A6A0AH75"/>
<keyword evidence="2" id="KW-1185">Reference proteome</keyword>
<evidence type="ECO:0000313" key="2">
    <source>
        <dbReference type="Proteomes" id="UP000485058"/>
    </source>
</evidence>
<sequence length="62" mass="6759">MGVLKERRMAVSFEMVTGCHGHHGQVPAGEYLVATAAHAPDPGTGLPRFLAWGEFMDFCLEQ</sequence>
<dbReference type="PANTHER" id="PTHR35460">
    <property type="entry name" value="TRNA LIGASE 1"/>
    <property type="match status" value="1"/>
</dbReference>
<dbReference type="EMBL" id="BLLF01005791">
    <property type="protein sequence ID" value="GFH31641.1"/>
    <property type="molecule type" value="Genomic_DNA"/>
</dbReference>
<dbReference type="Proteomes" id="UP000485058">
    <property type="component" value="Unassembled WGS sequence"/>
</dbReference>
<name>A0A6A0AH75_HAELA</name>
<organism evidence="1 2">
    <name type="scientific">Haematococcus lacustris</name>
    <name type="common">Green alga</name>
    <name type="synonym">Haematococcus pluvialis</name>
    <dbReference type="NCBI Taxonomy" id="44745"/>
    <lineage>
        <taxon>Eukaryota</taxon>
        <taxon>Viridiplantae</taxon>
        <taxon>Chlorophyta</taxon>
        <taxon>core chlorophytes</taxon>
        <taxon>Chlorophyceae</taxon>
        <taxon>CS clade</taxon>
        <taxon>Chlamydomonadales</taxon>
        <taxon>Haematococcaceae</taxon>
        <taxon>Haematococcus</taxon>
    </lineage>
</organism>
<dbReference type="GO" id="GO:0003972">
    <property type="term" value="F:RNA ligase (ATP) activity"/>
    <property type="evidence" value="ECO:0007669"/>
    <property type="project" value="InterPro"/>
</dbReference>
<evidence type="ECO:0000313" key="1">
    <source>
        <dbReference type="EMBL" id="GFH31641.1"/>
    </source>
</evidence>
<comment type="caution">
    <text evidence="1">The sequence shown here is derived from an EMBL/GenBank/DDBJ whole genome shotgun (WGS) entry which is preliminary data.</text>
</comment>
<gene>
    <name evidence="1" type="ORF">HaLaN_30721</name>
</gene>
<accession>A0A6A0AH75</accession>
<proteinExistence type="predicted"/>
<dbReference type="GO" id="GO:0006388">
    <property type="term" value="P:tRNA splicing, via endonucleolytic cleavage and ligation"/>
    <property type="evidence" value="ECO:0007669"/>
    <property type="project" value="InterPro"/>
</dbReference>